<feature type="coiled-coil region" evidence="1">
    <location>
        <begin position="465"/>
        <end position="582"/>
    </location>
</feature>
<keyword evidence="2" id="KW-1133">Transmembrane helix</keyword>
<proteinExistence type="predicted"/>
<keyword evidence="1" id="KW-0175">Coiled coil</keyword>
<evidence type="ECO:0000256" key="2">
    <source>
        <dbReference type="SAM" id="Phobius"/>
    </source>
</evidence>
<organism evidence="3 4">
    <name type="scientific">Meloidogyne graminicola</name>
    <dbReference type="NCBI Taxonomy" id="189291"/>
    <lineage>
        <taxon>Eukaryota</taxon>
        <taxon>Metazoa</taxon>
        <taxon>Ecdysozoa</taxon>
        <taxon>Nematoda</taxon>
        <taxon>Chromadorea</taxon>
        <taxon>Rhabditida</taxon>
        <taxon>Tylenchina</taxon>
        <taxon>Tylenchomorpha</taxon>
        <taxon>Tylenchoidea</taxon>
        <taxon>Meloidogynidae</taxon>
        <taxon>Meloidogyninae</taxon>
        <taxon>Meloidogyne</taxon>
    </lineage>
</organism>
<evidence type="ECO:0000313" key="3">
    <source>
        <dbReference type="EMBL" id="KAF7637768.1"/>
    </source>
</evidence>
<dbReference type="Proteomes" id="UP000605970">
    <property type="component" value="Unassembled WGS sequence"/>
</dbReference>
<dbReference type="EMBL" id="JABEBT010000017">
    <property type="protein sequence ID" value="KAF7637768.1"/>
    <property type="molecule type" value="Genomic_DNA"/>
</dbReference>
<feature type="transmembrane region" description="Helical" evidence="2">
    <location>
        <begin position="1191"/>
        <end position="1213"/>
    </location>
</feature>
<protein>
    <submittedName>
        <fullName evidence="3">Uncharacterized protein</fullName>
    </submittedName>
</protein>
<feature type="coiled-coil region" evidence="1">
    <location>
        <begin position="967"/>
        <end position="1016"/>
    </location>
</feature>
<feature type="transmembrane region" description="Helical" evidence="2">
    <location>
        <begin position="1302"/>
        <end position="1321"/>
    </location>
</feature>
<evidence type="ECO:0000313" key="4">
    <source>
        <dbReference type="Proteomes" id="UP000605970"/>
    </source>
</evidence>
<accession>A0A8S9ZXB2</accession>
<reference evidence="3" key="1">
    <citation type="journal article" date="2020" name="Ecol. Evol.">
        <title>Genome structure and content of the rice root-knot nematode (Meloidogyne graminicola).</title>
        <authorList>
            <person name="Phan N.T."/>
            <person name="Danchin E.G.J."/>
            <person name="Klopp C."/>
            <person name="Perfus-Barbeoch L."/>
            <person name="Kozlowski D.K."/>
            <person name="Koutsovoulos G.D."/>
            <person name="Lopez-Roques C."/>
            <person name="Bouchez O."/>
            <person name="Zahm M."/>
            <person name="Besnard G."/>
            <person name="Bellafiore S."/>
        </authorList>
    </citation>
    <scope>NUCLEOTIDE SEQUENCE</scope>
    <source>
        <strain evidence="3">VN-18</strain>
    </source>
</reference>
<evidence type="ECO:0000256" key="1">
    <source>
        <dbReference type="SAM" id="Coils"/>
    </source>
</evidence>
<dbReference type="OrthoDB" id="5909735at2759"/>
<feature type="transmembrane region" description="Helical" evidence="2">
    <location>
        <begin position="1341"/>
        <end position="1365"/>
    </location>
</feature>
<keyword evidence="2" id="KW-0812">Transmembrane</keyword>
<feature type="coiled-coil region" evidence="1">
    <location>
        <begin position="154"/>
        <end position="206"/>
    </location>
</feature>
<sequence length="1384" mass="165358">MRRKPIEESLFKQINISKLAIPLINDEEIQEDLTFNISYLPDPLNKMLNYENFDQIDGFDITKNAPDFLALTIKDYIKNCKLNIQPENIIKNKSWIPFRKNKYSTNFNKVERHFGYNLEKELKKEFTKDDKFKRKLTERIKDLFGKRLNLKKYLKRMAKRIEKFLKKLEKILEKLDNQNLILEDDLNNINNNLEKFEQIKEKIKFEDKSYRERFVNKYKFLQKNWKYLINLNENMIKYKEYGYLFIGYCLAKRFQFIFNNEGKAKTKLYKNIDSHLLEYSIKINQILKNRKVDLEFYKELENNFKQKINEINRTESEGTSKSNEELNLFFEENWGTILMNVNYFNLHKLTFTEANIIIVNLFELIKNRKEGIIQKEELKEYFKNKKNIYRRIFAEIENRQNDQKKFYYKKELSRVETSIKLKNELNECLLSIYLFKFIILQINQNLNEEELNNEETRIISSDLEIKNLKELFNKLNLNLQNKCNNINEIKLNNEINENKLKFKIILNKLNKNEGKIKEKLEKLKNNYLKEFNKKKTEGSLELIKEKLNNNLNDYINNLNNKLLFLIENFEKLKKNNKQENLEPSTSFSSFKEINESTSLLLNNQINISSLNSIIYCLIKRFLVFFNEDGVVNMDILLQNISNKNLIEYGMNINEKLGMKRVDIMYYQQILEELLIQNNFKNNWYNYCYIDKNNLEYERPEEWAIHYKNEIGMQKDGFRLEQFNDFNLNENEINLKQKENILQKLVNTLNHHKVLFFEAHKIINLIEKENQEQSQINTEILQQQQQQTDEIDEIENISESTKIIKQKNIDYKIIKFELEKIKNIFKIIIEQKDKEEFEVEQIKKIKKELNKINLKYFKQFEWKINLKTECQKCIENILIIKILNKENNNLIIEELKNKCNIEKINNYLNLKEEEEINKLLNINKIKYLINKNNLNKLLKLFKQIIIKIENINPLIIYFNKLLNIIKKLNKKENKIKINNEERNKIEKNINLINKLINNSINEFNERLKEKYNFLKNNWKKIYNLKNENKNIFYLQLLPNFDLNFENSSSLFIGYCLTKRILNLFNNDGQIKFSEFLSNGIEQEYGLELKELLGQTILNINFYENKQKQFKEQILNQCNKFNENFLLKNQCELFLKHLLQSWHSFCSINTKNLNFERFEEMNIISNVIYLFIFIGISIGSNHHLVMKINHPKLILSIGGAGGIAAGLDIGVWPILIKKAAKVNPFAGILAEVLFYSLTPQFAEAFDSLLIKRLLEKLKGNNFFEWKELLEDFCDALVAERNEAFQKHIEEKIDASMDIEKMSAMTMNSMGLGVIISEIVLIIVECTVGKSKIKKNTKELIKKICLIIVNTPTEVISIALATFSANWFGSKKIEKWWSIIIIKIINK</sequence>
<name>A0A8S9ZXB2_9BILA</name>
<feature type="coiled-coil region" evidence="1">
    <location>
        <begin position="727"/>
        <end position="785"/>
    </location>
</feature>
<comment type="caution">
    <text evidence="3">The sequence shown here is derived from an EMBL/GenBank/DDBJ whole genome shotgun (WGS) entry which is preliminary data.</text>
</comment>
<keyword evidence="4" id="KW-1185">Reference proteome</keyword>
<keyword evidence="2" id="KW-0472">Membrane</keyword>
<feature type="transmembrane region" description="Helical" evidence="2">
    <location>
        <begin position="1161"/>
        <end position="1179"/>
    </location>
</feature>
<gene>
    <name evidence="3" type="ORF">Mgra_00002742</name>
</gene>